<dbReference type="Pfam" id="PF17800">
    <property type="entry name" value="NPL"/>
    <property type="match status" value="1"/>
</dbReference>
<dbReference type="InterPro" id="IPR041232">
    <property type="entry name" value="NPL"/>
</dbReference>
<evidence type="ECO:0000256" key="8">
    <source>
        <dbReference type="ARBA" id="ARBA00023136"/>
    </source>
</evidence>
<dbReference type="GO" id="GO:0005886">
    <property type="term" value="C:plasma membrane"/>
    <property type="evidence" value="ECO:0007669"/>
    <property type="project" value="UniProtKB-SubCell"/>
</dbReference>
<dbReference type="InterPro" id="IPR001179">
    <property type="entry name" value="PPIase_FKBP_dom"/>
</dbReference>
<feature type="compositionally biased region" description="Acidic residues" evidence="12">
    <location>
        <begin position="134"/>
        <end position="169"/>
    </location>
</feature>
<evidence type="ECO:0000256" key="11">
    <source>
        <dbReference type="PROSITE-ProRule" id="PRU00277"/>
    </source>
</evidence>
<proteinExistence type="predicted"/>
<sequence>MTKSKTVEIAPVPGFFGHAIKPGQTLVWPNEVEDFAMQLNTAALGSSVTKGRSTLSVSVKDSKVALCTLTPETSEQWNLNHTFTAFDGPVTFSNEGVNEIHLTGFIDINEEEGEGMESDDDDEEGMVMDGTYSDSDEEDDEDEVMVFGDDGDDDSDDDEEDDEEEEEEGRFEVIEERLHGDAADKKKAEKKSPAKKDEPKKKEQPKKEETPVKTPAKDKTPEAKDEKKEKAAEKKKAVAEKVAEATAVTGKKRPAPSDGVDVPKKAKRVHKGVTIEETAVGKGQPVQRGKKVSILYRGRLENGKQFDANQNRKKPFSFRHGIGDVIKGMDIGIEGMRAGGKRTITIPGHLGYGRQGAPPSIPGNATLIFDIELFRIARAFPELPPSAQRRLARRSYAHVGTSLLWFLRLPALLADDSRRLENLVECCHVATDLEALREDLSDGRSVILTTGHVGLWELLPSLLASSLLPRHAQWIVFRPLHNPAVNALVDDLRDGKDRQLIPDKQCIRTLEQALMDSTQSSLVGLVADQRSSNPRLRACVRFLGQDTYLPTGPARLHLATKAPLWFTSLVLNEEPHGDARAENWRPFRLDLVPIRRGSSVEQDAEDITQAYADALEQVIRAQPAQYLWMHDLWSERAAALVTE</sequence>
<dbReference type="PANTHER" id="PTHR43811">
    <property type="entry name" value="FKBP-TYPE PEPTIDYL-PROLYL CIS-TRANS ISOMERASE FKPA"/>
    <property type="match status" value="1"/>
</dbReference>
<evidence type="ECO:0000313" key="15">
    <source>
        <dbReference type="Proteomes" id="UP000794436"/>
    </source>
</evidence>
<dbReference type="Pfam" id="PF03279">
    <property type="entry name" value="Lip_A_acyltrans"/>
    <property type="match status" value="1"/>
</dbReference>
<feature type="compositionally biased region" description="Basic and acidic residues" evidence="12">
    <location>
        <begin position="170"/>
        <end position="243"/>
    </location>
</feature>
<dbReference type="EMBL" id="SPLM01000002">
    <property type="protein sequence ID" value="TMW68719.1"/>
    <property type="molecule type" value="Genomic_DNA"/>
</dbReference>
<dbReference type="PANTHER" id="PTHR43811:SF19">
    <property type="entry name" value="39 KDA FK506-BINDING NUCLEAR PROTEIN"/>
    <property type="match status" value="1"/>
</dbReference>
<keyword evidence="4" id="KW-1003">Cell membrane</keyword>
<feature type="compositionally biased region" description="Acidic residues" evidence="12">
    <location>
        <begin position="108"/>
        <end position="126"/>
    </location>
</feature>
<keyword evidence="7 11" id="KW-0697">Rotamase</keyword>
<protein>
    <recommendedName>
        <fullName evidence="3 11">peptidylprolyl isomerase</fullName>
        <ecNumber evidence="3 11">5.2.1.8</ecNumber>
    </recommendedName>
</protein>
<evidence type="ECO:0000256" key="1">
    <source>
        <dbReference type="ARBA" id="ARBA00000971"/>
    </source>
</evidence>
<feature type="region of interest" description="Disordered" evidence="12">
    <location>
        <begin position="106"/>
        <end position="266"/>
    </location>
</feature>
<evidence type="ECO:0000256" key="9">
    <source>
        <dbReference type="ARBA" id="ARBA00023235"/>
    </source>
</evidence>
<gene>
    <name evidence="14" type="ORF">Poli38472_006187</name>
</gene>
<dbReference type="AlphaFoldDB" id="A0A8K1CT20"/>
<evidence type="ECO:0000256" key="7">
    <source>
        <dbReference type="ARBA" id="ARBA00023110"/>
    </source>
</evidence>
<keyword evidence="15" id="KW-1185">Reference proteome</keyword>
<keyword evidence="6" id="KW-0808">Transferase</keyword>
<keyword evidence="5" id="KW-0997">Cell inner membrane</keyword>
<dbReference type="SUPFAM" id="SSF54534">
    <property type="entry name" value="FKBP-like"/>
    <property type="match status" value="1"/>
</dbReference>
<keyword evidence="8" id="KW-0472">Membrane</keyword>
<keyword evidence="9 11" id="KW-0413">Isomerase</keyword>
<evidence type="ECO:0000256" key="10">
    <source>
        <dbReference type="ARBA" id="ARBA00023315"/>
    </source>
</evidence>
<dbReference type="GO" id="GO:1901137">
    <property type="term" value="P:carbohydrate derivative biosynthetic process"/>
    <property type="evidence" value="ECO:0007669"/>
    <property type="project" value="UniProtKB-ARBA"/>
</dbReference>
<evidence type="ECO:0000256" key="4">
    <source>
        <dbReference type="ARBA" id="ARBA00022475"/>
    </source>
</evidence>
<dbReference type="GO" id="GO:0008610">
    <property type="term" value="P:lipid biosynthetic process"/>
    <property type="evidence" value="ECO:0007669"/>
    <property type="project" value="UniProtKB-ARBA"/>
</dbReference>
<feature type="domain" description="PPIase FKBP-type" evidence="13">
    <location>
        <begin position="289"/>
        <end position="377"/>
    </location>
</feature>
<evidence type="ECO:0000256" key="3">
    <source>
        <dbReference type="ARBA" id="ARBA00013194"/>
    </source>
</evidence>
<accession>A0A8K1CT20</accession>
<dbReference type="GO" id="GO:0016746">
    <property type="term" value="F:acyltransferase activity"/>
    <property type="evidence" value="ECO:0007669"/>
    <property type="project" value="UniProtKB-KW"/>
</dbReference>
<dbReference type="PROSITE" id="PS50059">
    <property type="entry name" value="FKBP_PPIASE"/>
    <property type="match status" value="1"/>
</dbReference>
<dbReference type="Proteomes" id="UP000794436">
    <property type="component" value="Unassembled WGS sequence"/>
</dbReference>
<dbReference type="GO" id="GO:0003755">
    <property type="term" value="F:peptidyl-prolyl cis-trans isomerase activity"/>
    <property type="evidence" value="ECO:0007669"/>
    <property type="project" value="UniProtKB-KW"/>
</dbReference>
<dbReference type="Gene3D" id="3.10.50.40">
    <property type="match status" value="1"/>
</dbReference>
<dbReference type="Pfam" id="PF00254">
    <property type="entry name" value="FKBP_C"/>
    <property type="match status" value="1"/>
</dbReference>
<dbReference type="Gene3D" id="2.60.120.340">
    <property type="entry name" value="Nucleoplasmin core domain"/>
    <property type="match status" value="1"/>
</dbReference>
<evidence type="ECO:0000259" key="13">
    <source>
        <dbReference type="PROSITE" id="PS50059"/>
    </source>
</evidence>
<evidence type="ECO:0000256" key="12">
    <source>
        <dbReference type="SAM" id="MobiDB-lite"/>
    </source>
</evidence>
<dbReference type="InterPro" id="IPR046357">
    <property type="entry name" value="PPIase_dom_sf"/>
</dbReference>
<dbReference type="EC" id="5.2.1.8" evidence="3 11"/>
<evidence type="ECO:0000256" key="5">
    <source>
        <dbReference type="ARBA" id="ARBA00022519"/>
    </source>
</evidence>
<comment type="catalytic activity">
    <reaction evidence="1 11">
        <text>[protein]-peptidylproline (omega=180) = [protein]-peptidylproline (omega=0)</text>
        <dbReference type="Rhea" id="RHEA:16237"/>
        <dbReference type="Rhea" id="RHEA-COMP:10747"/>
        <dbReference type="Rhea" id="RHEA-COMP:10748"/>
        <dbReference type="ChEBI" id="CHEBI:83833"/>
        <dbReference type="ChEBI" id="CHEBI:83834"/>
        <dbReference type="EC" id="5.2.1.8"/>
    </reaction>
</comment>
<dbReference type="FunFam" id="3.10.50.40:FF:000006">
    <property type="entry name" value="Peptidyl-prolyl cis-trans isomerase"/>
    <property type="match status" value="1"/>
</dbReference>
<dbReference type="InterPro" id="IPR004960">
    <property type="entry name" value="LipA_acyltrans"/>
</dbReference>
<comment type="caution">
    <text evidence="14">The sequence shown here is derived from an EMBL/GenBank/DDBJ whole genome shotgun (WGS) entry which is preliminary data.</text>
</comment>
<dbReference type="OrthoDB" id="1902587at2759"/>
<organism evidence="14 15">
    <name type="scientific">Pythium oligandrum</name>
    <name type="common">Mycoparasitic fungus</name>
    <dbReference type="NCBI Taxonomy" id="41045"/>
    <lineage>
        <taxon>Eukaryota</taxon>
        <taxon>Sar</taxon>
        <taxon>Stramenopiles</taxon>
        <taxon>Oomycota</taxon>
        <taxon>Peronosporomycetes</taxon>
        <taxon>Pythiales</taxon>
        <taxon>Pythiaceae</taxon>
        <taxon>Pythium</taxon>
    </lineage>
</organism>
<evidence type="ECO:0000256" key="6">
    <source>
        <dbReference type="ARBA" id="ARBA00022679"/>
    </source>
</evidence>
<keyword evidence="10" id="KW-0012">Acyltransferase</keyword>
<reference evidence="14" key="1">
    <citation type="submission" date="2019-03" db="EMBL/GenBank/DDBJ databases">
        <title>Long read genome sequence of the mycoparasitic Pythium oligandrum ATCC 38472 isolated from sugarbeet rhizosphere.</title>
        <authorList>
            <person name="Gaulin E."/>
        </authorList>
    </citation>
    <scope>NUCLEOTIDE SEQUENCE</scope>
    <source>
        <strain evidence="14">ATCC 38472_TT</strain>
    </source>
</reference>
<dbReference type="CDD" id="cd07984">
    <property type="entry name" value="LPLAT_LABLAT-like"/>
    <property type="match status" value="1"/>
</dbReference>
<evidence type="ECO:0000256" key="2">
    <source>
        <dbReference type="ARBA" id="ARBA00004533"/>
    </source>
</evidence>
<comment type="subcellular location">
    <subcellularLocation>
        <location evidence="2">Cell inner membrane</location>
    </subcellularLocation>
</comment>
<name>A0A8K1CT20_PYTOL</name>
<evidence type="ECO:0000313" key="14">
    <source>
        <dbReference type="EMBL" id="TMW68719.1"/>
    </source>
</evidence>